<feature type="compositionally biased region" description="Low complexity" evidence="1">
    <location>
        <begin position="238"/>
        <end position="247"/>
    </location>
</feature>
<comment type="caution">
    <text evidence="2">The sequence shown here is derived from an EMBL/GenBank/DDBJ whole genome shotgun (WGS) entry which is preliminary data.</text>
</comment>
<reference evidence="2" key="1">
    <citation type="submission" date="2018-03" db="EMBL/GenBank/DDBJ databases">
        <authorList>
            <person name="Guldener U."/>
        </authorList>
    </citation>
    <scope>NUCLEOTIDE SEQUENCE</scope>
</reference>
<sequence>MAPAKTNFKTFEVQARLLRAIVAAHPEVKWNYKEIQKCFGSDLTDNILGHRMRHIRTQSAIIRRGLDAGLDPKDMPAADNLFPKDQNKIDPDICKYFGDSTPDGIQFQFRSIKKDAQALKAASDSGEDPSTAVSFTAGTPSKRTPAKSTPGTTPATARSTGGRKRKASIKYEASEDEVLEEVNYNERDATPTPNPRPLKRARDAPVDLTASESEESATTPSDYALTASTTMEDTKPPTQSQSTQSQSFYEDSFGSGYSMENLVDPEDMHAFYTLGEI</sequence>
<protein>
    <submittedName>
        <fullName evidence="2">Uncharacterized protein</fullName>
    </submittedName>
</protein>
<accession>A0AAE8SU80</accession>
<evidence type="ECO:0000256" key="1">
    <source>
        <dbReference type="SAM" id="MobiDB-lite"/>
    </source>
</evidence>
<name>A0AAE8SU80_9PEZI</name>
<dbReference type="Proteomes" id="UP001187682">
    <property type="component" value="Unassembled WGS sequence"/>
</dbReference>
<dbReference type="AlphaFoldDB" id="A0AAE8SU80"/>
<gene>
    <name evidence="2" type="ORF">DNG_03378</name>
</gene>
<feature type="region of interest" description="Disordered" evidence="1">
    <location>
        <begin position="120"/>
        <end position="254"/>
    </location>
</feature>
<evidence type="ECO:0000313" key="2">
    <source>
        <dbReference type="EMBL" id="SPO00629.1"/>
    </source>
</evidence>
<evidence type="ECO:0000313" key="3">
    <source>
        <dbReference type="Proteomes" id="UP001187682"/>
    </source>
</evidence>
<keyword evidence="3" id="KW-1185">Reference proteome</keyword>
<dbReference type="EMBL" id="ONZQ02000004">
    <property type="protein sequence ID" value="SPO00629.1"/>
    <property type="molecule type" value="Genomic_DNA"/>
</dbReference>
<proteinExistence type="predicted"/>
<organism evidence="2 3">
    <name type="scientific">Cephalotrichum gorgonifer</name>
    <dbReference type="NCBI Taxonomy" id="2041049"/>
    <lineage>
        <taxon>Eukaryota</taxon>
        <taxon>Fungi</taxon>
        <taxon>Dikarya</taxon>
        <taxon>Ascomycota</taxon>
        <taxon>Pezizomycotina</taxon>
        <taxon>Sordariomycetes</taxon>
        <taxon>Hypocreomycetidae</taxon>
        <taxon>Microascales</taxon>
        <taxon>Microascaceae</taxon>
        <taxon>Cephalotrichum</taxon>
    </lineage>
</organism>
<feature type="compositionally biased region" description="Polar residues" evidence="1">
    <location>
        <begin position="131"/>
        <end position="159"/>
    </location>
</feature>